<dbReference type="InterPro" id="IPR045713">
    <property type="entry name" value="DUF6069"/>
</dbReference>
<sequence>MDIAQTFTGSGRPIWLTGAAAALAGSVATELFGLAARAAGVPMEAGGVGADATEPIMVGMFAMGTVICTFWGTVLAMLLARFAGRPSRTFVWAAVALTVLSFTTPVAAGATATSTKVMLCAAHVLAAAIIIPMFARRLSAADDRVTASAPRAPRRRATTPGARDR</sequence>
<evidence type="ECO:0000256" key="2">
    <source>
        <dbReference type="SAM" id="Phobius"/>
    </source>
</evidence>
<keyword evidence="2" id="KW-0472">Membrane</keyword>
<evidence type="ECO:0000313" key="3">
    <source>
        <dbReference type="EMBL" id="NYE10038.1"/>
    </source>
</evidence>
<feature type="transmembrane region" description="Helical" evidence="2">
    <location>
        <begin position="90"/>
        <end position="110"/>
    </location>
</feature>
<gene>
    <name evidence="3" type="ORF">BJ999_000334</name>
</gene>
<keyword evidence="4" id="KW-1185">Reference proteome</keyword>
<feature type="transmembrane region" description="Helical" evidence="2">
    <location>
        <begin position="116"/>
        <end position="135"/>
    </location>
</feature>
<feature type="transmembrane region" description="Helical" evidence="2">
    <location>
        <begin position="14"/>
        <end position="36"/>
    </location>
</feature>
<dbReference type="Pfam" id="PF19545">
    <property type="entry name" value="DUF6069"/>
    <property type="match status" value="1"/>
</dbReference>
<comment type="caution">
    <text evidence="3">The sequence shown here is derived from an EMBL/GenBank/DDBJ whole genome shotgun (WGS) entry which is preliminary data.</text>
</comment>
<evidence type="ECO:0000256" key="1">
    <source>
        <dbReference type="SAM" id="MobiDB-lite"/>
    </source>
</evidence>
<organism evidence="3 4">
    <name type="scientific">Actinomadura citrea</name>
    <dbReference type="NCBI Taxonomy" id="46158"/>
    <lineage>
        <taxon>Bacteria</taxon>
        <taxon>Bacillati</taxon>
        <taxon>Actinomycetota</taxon>
        <taxon>Actinomycetes</taxon>
        <taxon>Streptosporangiales</taxon>
        <taxon>Thermomonosporaceae</taxon>
        <taxon>Actinomadura</taxon>
    </lineage>
</organism>
<proteinExistence type="predicted"/>
<protein>
    <submittedName>
        <fullName evidence="3">Heme A synthase</fullName>
    </submittedName>
</protein>
<dbReference type="EMBL" id="JACCBT010000001">
    <property type="protein sequence ID" value="NYE10038.1"/>
    <property type="molecule type" value="Genomic_DNA"/>
</dbReference>
<dbReference type="Proteomes" id="UP000591272">
    <property type="component" value="Unassembled WGS sequence"/>
</dbReference>
<reference evidence="3 4" key="1">
    <citation type="submission" date="2020-07" db="EMBL/GenBank/DDBJ databases">
        <title>Sequencing the genomes of 1000 actinobacteria strains.</title>
        <authorList>
            <person name="Klenk H.-P."/>
        </authorList>
    </citation>
    <scope>NUCLEOTIDE SEQUENCE [LARGE SCALE GENOMIC DNA]</scope>
    <source>
        <strain evidence="3 4">DSM 43461</strain>
    </source>
</reference>
<keyword evidence="2" id="KW-0812">Transmembrane</keyword>
<dbReference type="AlphaFoldDB" id="A0A7Y9G4V3"/>
<evidence type="ECO:0000313" key="4">
    <source>
        <dbReference type="Proteomes" id="UP000591272"/>
    </source>
</evidence>
<accession>A0A7Y9G4V3</accession>
<dbReference type="RefSeq" id="WP_179831603.1">
    <property type="nucleotide sequence ID" value="NZ_BMRD01000005.1"/>
</dbReference>
<name>A0A7Y9G4V3_9ACTN</name>
<keyword evidence="2" id="KW-1133">Transmembrane helix</keyword>
<feature type="transmembrane region" description="Helical" evidence="2">
    <location>
        <begin position="56"/>
        <end position="78"/>
    </location>
</feature>
<feature type="region of interest" description="Disordered" evidence="1">
    <location>
        <begin position="145"/>
        <end position="165"/>
    </location>
</feature>